<proteinExistence type="predicted"/>
<dbReference type="AlphaFoldDB" id="A0ABD1YL41"/>
<evidence type="ECO:0000313" key="1">
    <source>
        <dbReference type="EMBL" id="KAL2630354.1"/>
    </source>
</evidence>
<organism evidence="1 2">
    <name type="scientific">Riccia fluitans</name>
    <dbReference type="NCBI Taxonomy" id="41844"/>
    <lineage>
        <taxon>Eukaryota</taxon>
        <taxon>Viridiplantae</taxon>
        <taxon>Streptophyta</taxon>
        <taxon>Embryophyta</taxon>
        <taxon>Marchantiophyta</taxon>
        <taxon>Marchantiopsida</taxon>
        <taxon>Marchantiidae</taxon>
        <taxon>Marchantiales</taxon>
        <taxon>Ricciaceae</taxon>
        <taxon>Riccia</taxon>
    </lineage>
</organism>
<evidence type="ECO:0000313" key="2">
    <source>
        <dbReference type="Proteomes" id="UP001605036"/>
    </source>
</evidence>
<comment type="caution">
    <text evidence="1">The sequence shown here is derived from an EMBL/GenBank/DDBJ whole genome shotgun (WGS) entry which is preliminary data.</text>
</comment>
<dbReference type="EMBL" id="JBHFFA010000004">
    <property type="protein sequence ID" value="KAL2630354.1"/>
    <property type="molecule type" value="Genomic_DNA"/>
</dbReference>
<dbReference type="Proteomes" id="UP001605036">
    <property type="component" value="Unassembled WGS sequence"/>
</dbReference>
<name>A0ABD1YL41_9MARC</name>
<gene>
    <name evidence="1" type="ORF">R1flu_015040</name>
</gene>
<reference evidence="1 2" key="1">
    <citation type="submission" date="2024-09" db="EMBL/GenBank/DDBJ databases">
        <title>Chromosome-scale assembly of Riccia fluitans.</title>
        <authorList>
            <person name="Paukszto L."/>
            <person name="Sawicki J."/>
            <person name="Karawczyk K."/>
            <person name="Piernik-Szablinska J."/>
            <person name="Szczecinska M."/>
            <person name="Mazdziarz M."/>
        </authorList>
    </citation>
    <scope>NUCLEOTIDE SEQUENCE [LARGE SCALE GENOMIC DNA]</scope>
    <source>
        <strain evidence="1">Rf_01</strain>
        <tissue evidence="1">Aerial parts of the thallus</tissue>
    </source>
</reference>
<keyword evidence="2" id="KW-1185">Reference proteome</keyword>
<accession>A0ABD1YL41</accession>
<sequence>MEVENMDSLRRVNFREIYTPVFASEFAGLERTAELRGDGMRNGVPSSRGLDSRDGFLRKLASEKLDGSFQVPSRSMKSSDFVSPASSSGREALNDFTGVRKWEKVCVAWEKHKLVFTS</sequence>
<protein>
    <submittedName>
        <fullName evidence="1">Uncharacterized protein</fullName>
    </submittedName>
</protein>